<keyword evidence="1" id="KW-0732">Signal</keyword>
<protein>
    <submittedName>
        <fullName evidence="2">Uncharacterized protein</fullName>
    </submittedName>
</protein>
<name>A0A0E9UR31_ANGAN</name>
<evidence type="ECO:0000256" key="1">
    <source>
        <dbReference type="SAM" id="SignalP"/>
    </source>
</evidence>
<dbReference type="AlphaFoldDB" id="A0A0E9UR31"/>
<evidence type="ECO:0000313" key="2">
    <source>
        <dbReference type="EMBL" id="JAH67680.1"/>
    </source>
</evidence>
<sequence>MLSFWNMSLIWPLGLVDELSQALPQLQQPVGQETHVVQHGKARLGARWFLGNGQLFLLDILSGESASQGS</sequence>
<dbReference type="EMBL" id="GBXM01040897">
    <property type="protein sequence ID" value="JAH67680.1"/>
    <property type="molecule type" value="Transcribed_RNA"/>
</dbReference>
<organism evidence="2">
    <name type="scientific">Anguilla anguilla</name>
    <name type="common">European freshwater eel</name>
    <name type="synonym">Muraena anguilla</name>
    <dbReference type="NCBI Taxonomy" id="7936"/>
    <lineage>
        <taxon>Eukaryota</taxon>
        <taxon>Metazoa</taxon>
        <taxon>Chordata</taxon>
        <taxon>Craniata</taxon>
        <taxon>Vertebrata</taxon>
        <taxon>Euteleostomi</taxon>
        <taxon>Actinopterygii</taxon>
        <taxon>Neopterygii</taxon>
        <taxon>Teleostei</taxon>
        <taxon>Anguilliformes</taxon>
        <taxon>Anguillidae</taxon>
        <taxon>Anguilla</taxon>
    </lineage>
</organism>
<reference evidence="2" key="2">
    <citation type="journal article" date="2015" name="Fish Shellfish Immunol.">
        <title>Early steps in the European eel (Anguilla anguilla)-Vibrio vulnificus interaction in the gills: Role of the RtxA13 toxin.</title>
        <authorList>
            <person name="Callol A."/>
            <person name="Pajuelo D."/>
            <person name="Ebbesson L."/>
            <person name="Teles M."/>
            <person name="MacKenzie S."/>
            <person name="Amaro C."/>
        </authorList>
    </citation>
    <scope>NUCLEOTIDE SEQUENCE</scope>
</reference>
<feature type="signal peptide" evidence="1">
    <location>
        <begin position="1"/>
        <end position="22"/>
    </location>
</feature>
<reference evidence="2" key="1">
    <citation type="submission" date="2014-11" db="EMBL/GenBank/DDBJ databases">
        <authorList>
            <person name="Amaro Gonzalez C."/>
        </authorList>
    </citation>
    <scope>NUCLEOTIDE SEQUENCE</scope>
</reference>
<feature type="chain" id="PRO_5002434024" evidence="1">
    <location>
        <begin position="23"/>
        <end position="70"/>
    </location>
</feature>
<proteinExistence type="predicted"/>
<accession>A0A0E9UR31</accession>